<sequence>MPYRRRALPQYAGPVEWAFCSDVAAFPAEAERRLRDDPVRNTVPLTLLLRLRLGQAVGGGLLGWLADGPAVRGVVVQTPLYPLVITDAPAESLAPLAAALRAHDLPGVTGPAPVAAAFARAYGRPESGRMDQRLYHLTEPREPRASGRARAAVPGDLDLLAGWYKAFLDESQPGHPDDDPVPGVRLGIERGELFVWEDDGRPVAAAGHTPPVESTARIAVVYTPPHARRHGYGAAVTYAASMAVLATGVDRVLLFTDLANPTSNSIYQAIGYRPVGDYAQIVFG</sequence>
<accession>A0A366LTN1</accession>
<evidence type="ECO:0000256" key="1">
    <source>
        <dbReference type="ARBA" id="ARBA00022679"/>
    </source>
</evidence>
<dbReference type="CDD" id="cd04301">
    <property type="entry name" value="NAT_SF"/>
    <property type="match status" value="1"/>
</dbReference>
<keyword evidence="2" id="KW-0012">Acyltransferase</keyword>
<evidence type="ECO:0000313" key="5">
    <source>
        <dbReference type="Proteomes" id="UP000253303"/>
    </source>
</evidence>
<gene>
    <name evidence="4" type="ORF">DP939_25415</name>
</gene>
<dbReference type="InterPro" id="IPR016181">
    <property type="entry name" value="Acyl_CoA_acyltransferase"/>
</dbReference>
<protein>
    <submittedName>
        <fullName evidence="4">GNAT family N-acetyltransferase</fullName>
    </submittedName>
</protein>
<dbReference type="Proteomes" id="UP000253303">
    <property type="component" value="Unassembled WGS sequence"/>
</dbReference>
<keyword evidence="5" id="KW-1185">Reference proteome</keyword>
<evidence type="ECO:0000256" key="2">
    <source>
        <dbReference type="ARBA" id="ARBA00023315"/>
    </source>
</evidence>
<dbReference type="InterPro" id="IPR000182">
    <property type="entry name" value="GNAT_dom"/>
</dbReference>
<dbReference type="Pfam" id="PF00583">
    <property type="entry name" value="Acetyltransf_1"/>
    <property type="match status" value="1"/>
</dbReference>
<dbReference type="EMBL" id="QMEY01000012">
    <property type="protein sequence ID" value="RBQ17281.1"/>
    <property type="molecule type" value="Genomic_DNA"/>
</dbReference>
<dbReference type="PROSITE" id="PS51186">
    <property type="entry name" value="GNAT"/>
    <property type="match status" value="1"/>
</dbReference>
<name>A0A366LTN1_9ACTN</name>
<keyword evidence="1 4" id="KW-0808">Transferase</keyword>
<proteinExistence type="predicted"/>
<dbReference type="SUPFAM" id="SSF55729">
    <property type="entry name" value="Acyl-CoA N-acyltransferases (Nat)"/>
    <property type="match status" value="1"/>
</dbReference>
<dbReference type="AlphaFoldDB" id="A0A366LTN1"/>
<organism evidence="4 5">
    <name type="scientific">Spongiactinospora rosea</name>
    <dbReference type="NCBI Taxonomy" id="2248750"/>
    <lineage>
        <taxon>Bacteria</taxon>
        <taxon>Bacillati</taxon>
        <taxon>Actinomycetota</taxon>
        <taxon>Actinomycetes</taxon>
        <taxon>Streptosporangiales</taxon>
        <taxon>Streptosporangiaceae</taxon>
        <taxon>Spongiactinospora</taxon>
    </lineage>
</organism>
<comment type="caution">
    <text evidence="4">The sequence shown here is derived from an EMBL/GenBank/DDBJ whole genome shotgun (WGS) entry which is preliminary data.</text>
</comment>
<evidence type="ECO:0000259" key="3">
    <source>
        <dbReference type="PROSITE" id="PS51186"/>
    </source>
</evidence>
<dbReference type="InterPro" id="IPR050832">
    <property type="entry name" value="Bact_Acetyltransf"/>
</dbReference>
<evidence type="ECO:0000313" key="4">
    <source>
        <dbReference type="EMBL" id="RBQ17281.1"/>
    </source>
</evidence>
<dbReference type="Gene3D" id="3.40.630.30">
    <property type="match status" value="1"/>
</dbReference>
<dbReference type="GO" id="GO:0016747">
    <property type="term" value="F:acyltransferase activity, transferring groups other than amino-acyl groups"/>
    <property type="evidence" value="ECO:0007669"/>
    <property type="project" value="InterPro"/>
</dbReference>
<dbReference type="PANTHER" id="PTHR43877">
    <property type="entry name" value="AMINOALKYLPHOSPHONATE N-ACETYLTRANSFERASE-RELATED-RELATED"/>
    <property type="match status" value="1"/>
</dbReference>
<reference evidence="4 5" key="1">
    <citation type="submission" date="2018-06" db="EMBL/GenBank/DDBJ databases">
        <title>Sphaerisporangium craniellae sp. nov., isolated from a marine sponge in the South China Sea.</title>
        <authorList>
            <person name="Li L."/>
        </authorList>
    </citation>
    <scope>NUCLEOTIDE SEQUENCE [LARGE SCALE GENOMIC DNA]</scope>
    <source>
        <strain evidence="4 5">LHW63015</strain>
    </source>
</reference>
<feature type="domain" description="N-acetyltransferase" evidence="3">
    <location>
        <begin position="147"/>
        <end position="284"/>
    </location>
</feature>